<dbReference type="AlphaFoldDB" id="A0A0D8XAS1"/>
<protein>
    <submittedName>
        <fullName evidence="1">Uncharacterized protein</fullName>
    </submittedName>
</protein>
<reference evidence="2" key="2">
    <citation type="journal article" date="2016" name="Sci. Rep.">
        <title>Dictyocaulus viviparus genome, variome and transcriptome elucidate lungworm biology and support future intervention.</title>
        <authorList>
            <person name="McNulty S.N."/>
            <person name="Strube C."/>
            <person name="Rosa B.A."/>
            <person name="Martin J.C."/>
            <person name="Tyagi R."/>
            <person name="Choi Y.J."/>
            <person name="Wang Q."/>
            <person name="Hallsworth Pepin K."/>
            <person name="Zhang X."/>
            <person name="Ozersky P."/>
            <person name="Wilson R.K."/>
            <person name="Sternberg P.W."/>
            <person name="Gasser R.B."/>
            <person name="Mitreva M."/>
        </authorList>
    </citation>
    <scope>NUCLEOTIDE SEQUENCE [LARGE SCALE GENOMIC DNA]</scope>
    <source>
        <strain evidence="2">HannoverDv2000</strain>
    </source>
</reference>
<organism evidence="1 2">
    <name type="scientific">Dictyocaulus viviparus</name>
    <name type="common">Bovine lungworm</name>
    <dbReference type="NCBI Taxonomy" id="29172"/>
    <lineage>
        <taxon>Eukaryota</taxon>
        <taxon>Metazoa</taxon>
        <taxon>Ecdysozoa</taxon>
        <taxon>Nematoda</taxon>
        <taxon>Chromadorea</taxon>
        <taxon>Rhabditida</taxon>
        <taxon>Rhabditina</taxon>
        <taxon>Rhabditomorpha</taxon>
        <taxon>Strongyloidea</taxon>
        <taxon>Metastrongylidae</taxon>
        <taxon>Dictyocaulus</taxon>
    </lineage>
</organism>
<dbReference type="EMBL" id="KN716989">
    <property type="protein sequence ID" value="KJH40867.1"/>
    <property type="molecule type" value="Genomic_DNA"/>
</dbReference>
<accession>A0A0D8XAS1</accession>
<evidence type="ECO:0000313" key="2">
    <source>
        <dbReference type="Proteomes" id="UP000053766"/>
    </source>
</evidence>
<gene>
    <name evidence="1" type="ORF">DICVIV_13172</name>
</gene>
<sequence length="76" mass="9138">MQTKEELGKRLNFGTVDKQWERCNKEPCFYRNARLDQYLYCLYNNVIVLDYKGDFETKNNGHIDNRAKNGHKSIEY</sequence>
<evidence type="ECO:0000313" key="1">
    <source>
        <dbReference type="EMBL" id="KJH40867.1"/>
    </source>
</evidence>
<keyword evidence="2" id="KW-1185">Reference proteome</keyword>
<dbReference type="Proteomes" id="UP000053766">
    <property type="component" value="Unassembled WGS sequence"/>
</dbReference>
<proteinExistence type="predicted"/>
<name>A0A0D8XAS1_DICVI</name>
<reference evidence="1 2" key="1">
    <citation type="submission" date="2013-11" db="EMBL/GenBank/DDBJ databases">
        <title>Draft genome of the bovine lungworm Dictyocaulus viviparus.</title>
        <authorList>
            <person name="Mitreva M."/>
        </authorList>
    </citation>
    <scope>NUCLEOTIDE SEQUENCE [LARGE SCALE GENOMIC DNA]</scope>
    <source>
        <strain evidence="1 2">HannoverDv2000</strain>
    </source>
</reference>